<keyword evidence="3 8" id="KW-0813">Transport</keyword>
<gene>
    <name evidence="10" type="ORF">SAMN03080614_10259</name>
</gene>
<feature type="transmembrane region" description="Helical" evidence="9">
    <location>
        <begin position="373"/>
        <end position="402"/>
    </location>
</feature>
<protein>
    <submittedName>
        <fullName evidence="10">Putative MFS transporter, AGZA family, xanthine/uracil permease</fullName>
    </submittedName>
</protein>
<evidence type="ECO:0000256" key="4">
    <source>
        <dbReference type="ARBA" id="ARBA00022475"/>
    </source>
</evidence>
<evidence type="ECO:0000256" key="8">
    <source>
        <dbReference type="PIRNR" id="PIRNR005353"/>
    </source>
</evidence>
<dbReference type="OrthoDB" id="9808458at2"/>
<reference evidence="11" key="1">
    <citation type="submission" date="2016-10" db="EMBL/GenBank/DDBJ databases">
        <authorList>
            <person name="Varghese N."/>
            <person name="Submissions S."/>
        </authorList>
    </citation>
    <scope>NUCLEOTIDE SEQUENCE [LARGE SCALE GENOMIC DNA]</scope>
    <source>
        <strain evidence="11">DSM 13577</strain>
    </source>
</reference>
<dbReference type="EMBL" id="FOIF01000025">
    <property type="protein sequence ID" value="SES96323.1"/>
    <property type="molecule type" value="Genomic_DNA"/>
</dbReference>
<dbReference type="GO" id="GO:0005886">
    <property type="term" value="C:plasma membrane"/>
    <property type="evidence" value="ECO:0007669"/>
    <property type="project" value="UniProtKB-SubCell"/>
</dbReference>
<feature type="transmembrane region" description="Helical" evidence="9">
    <location>
        <begin position="128"/>
        <end position="145"/>
    </location>
</feature>
<comment type="subcellular location">
    <subcellularLocation>
        <location evidence="1 8">Cell membrane</location>
        <topology evidence="1 8">Multi-pass membrane protein</topology>
    </subcellularLocation>
</comment>
<accession>A0A1I0ARG1</accession>
<evidence type="ECO:0000256" key="6">
    <source>
        <dbReference type="ARBA" id="ARBA00022989"/>
    </source>
</evidence>
<feature type="transmembrane region" description="Helical" evidence="9">
    <location>
        <begin position="46"/>
        <end position="66"/>
    </location>
</feature>
<feature type="transmembrane region" description="Helical" evidence="9">
    <location>
        <begin position="96"/>
        <end position="116"/>
    </location>
</feature>
<dbReference type="PANTHER" id="PTHR43337">
    <property type="entry name" value="XANTHINE/URACIL PERMEASE C887.17-RELATED"/>
    <property type="match status" value="1"/>
</dbReference>
<dbReference type="Proteomes" id="UP000243819">
    <property type="component" value="Unassembled WGS sequence"/>
</dbReference>
<evidence type="ECO:0000256" key="1">
    <source>
        <dbReference type="ARBA" id="ARBA00004651"/>
    </source>
</evidence>
<dbReference type="AlphaFoldDB" id="A0A1I0ARG1"/>
<feature type="transmembrane region" description="Helical" evidence="9">
    <location>
        <begin position="414"/>
        <end position="436"/>
    </location>
</feature>
<proteinExistence type="inferred from homology"/>
<dbReference type="InterPro" id="IPR045018">
    <property type="entry name" value="Azg-like"/>
</dbReference>
<feature type="transmembrane region" description="Helical" evidence="9">
    <location>
        <begin position="20"/>
        <end position="39"/>
    </location>
</feature>
<sequence length="437" mass="45649">MLKFFKVKERGSNLSTEVLAGVTTFMTMAYILFVNPYYLSMTGMPFNSLVTATALAAALSTIFMGLFTNYPFALASGMGLNAMFAISIAPKAGWEAALGAVFISGVTFLVLALAGVIEKIDEAVPKSLKAAVSVGIGLFIALIGFKNAGIVVGSEATLVKIGSFDSANTILATLGLFISAALIALKVKGGLLIGIVVTTIIGIPMGVTSLGEISSIKDIFAMPTLEGIAFKFDIKTAFSLGFMTIFSLVFIDLFDTMGTLMGTGARAGYLDKDGRLPKIKNAMIVDAFGTMFGAAVGTSTVTTYVESTAGVAQGGRTGLTSLVTGGLFIIALFFAPIIGIVPGAATAPALIIVGVLMMGAIKEIDFDDFTNAFPAFMTIAFMPFTFSIADGISAGFLAYPIVKLAAGKHKEVHPFVYILAFISLFHFVGPQVIALFK</sequence>
<evidence type="ECO:0000256" key="9">
    <source>
        <dbReference type="SAM" id="Phobius"/>
    </source>
</evidence>
<feature type="transmembrane region" description="Helical" evidence="9">
    <location>
        <begin position="344"/>
        <end position="361"/>
    </location>
</feature>
<keyword evidence="6 8" id="KW-1133">Transmembrane helix</keyword>
<dbReference type="InterPro" id="IPR006043">
    <property type="entry name" value="NCS2"/>
</dbReference>
<dbReference type="PIRSF" id="PIRSF005353">
    <property type="entry name" value="PbuG"/>
    <property type="match status" value="1"/>
</dbReference>
<dbReference type="Pfam" id="PF00860">
    <property type="entry name" value="Xan_ur_permease"/>
    <property type="match status" value="1"/>
</dbReference>
<evidence type="ECO:0000313" key="10">
    <source>
        <dbReference type="EMBL" id="SES96323.1"/>
    </source>
</evidence>
<feature type="transmembrane region" description="Helical" evidence="9">
    <location>
        <begin position="282"/>
        <end position="305"/>
    </location>
</feature>
<organism evidence="10 11">
    <name type="scientific">Anaerobranca gottschalkii DSM 13577</name>
    <dbReference type="NCBI Taxonomy" id="1120990"/>
    <lineage>
        <taxon>Bacteria</taxon>
        <taxon>Bacillati</taxon>
        <taxon>Bacillota</taxon>
        <taxon>Clostridia</taxon>
        <taxon>Eubacteriales</taxon>
        <taxon>Proteinivoracaceae</taxon>
        <taxon>Anaerobranca</taxon>
    </lineage>
</organism>
<comment type="similarity">
    <text evidence="2 8">Belongs to the nucleobase:cation symporter-2 (NCS2) (TC 2.A.40) family. Azg-like subfamily.</text>
</comment>
<dbReference type="PANTHER" id="PTHR43337:SF1">
    <property type="entry name" value="XANTHINE_URACIL PERMEASE C887.17-RELATED"/>
    <property type="match status" value="1"/>
</dbReference>
<dbReference type="RefSeq" id="WP_091350736.1">
    <property type="nucleotide sequence ID" value="NZ_FOIF01000025.1"/>
</dbReference>
<evidence type="ECO:0000256" key="3">
    <source>
        <dbReference type="ARBA" id="ARBA00022448"/>
    </source>
</evidence>
<name>A0A1I0ARG1_9FIRM</name>
<keyword evidence="4 8" id="KW-1003">Cell membrane</keyword>
<dbReference type="InterPro" id="IPR026033">
    <property type="entry name" value="Azg-like_bact_archaea"/>
</dbReference>
<keyword evidence="5 8" id="KW-0812">Transmembrane</keyword>
<dbReference type="GO" id="GO:0005345">
    <property type="term" value="F:purine nucleobase transmembrane transporter activity"/>
    <property type="evidence" value="ECO:0007669"/>
    <property type="project" value="TreeGrafter"/>
</dbReference>
<keyword evidence="11" id="KW-1185">Reference proteome</keyword>
<evidence type="ECO:0000256" key="5">
    <source>
        <dbReference type="ARBA" id="ARBA00022692"/>
    </source>
</evidence>
<feature type="transmembrane region" description="Helical" evidence="9">
    <location>
        <begin position="232"/>
        <end position="251"/>
    </location>
</feature>
<evidence type="ECO:0000313" key="11">
    <source>
        <dbReference type="Proteomes" id="UP000243819"/>
    </source>
</evidence>
<evidence type="ECO:0000256" key="2">
    <source>
        <dbReference type="ARBA" id="ARBA00005697"/>
    </source>
</evidence>
<dbReference type="STRING" id="1120990.SAMN03080614_10259"/>
<keyword evidence="7 8" id="KW-0472">Membrane</keyword>
<evidence type="ECO:0000256" key="7">
    <source>
        <dbReference type="ARBA" id="ARBA00023136"/>
    </source>
</evidence>
<feature type="transmembrane region" description="Helical" evidence="9">
    <location>
        <begin position="191"/>
        <end position="211"/>
    </location>
</feature>
<feature type="transmembrane region" description="Helical" evidence="9">
    <location>
        <begin position="166"/>
        <end position="185"/>
    </location>
</feature>